<reference evidence="1" key="1">
    <citation type="submission" date="2022-08" db="EMBL/GenBank/DDBJ databases">
        <authorList>
            <person name="Deng Y."/>
            <person name="Han X.-F."/>
            <person name="Zhang Y.-Q."/>
        </authorList>
    </citation>
    <scope>NUCLEOTIDE SEQUENCE</scope>
    <source>
        <strain evidence="1">CPCC 203386</strain>
    </source>
</reference>
<sequence>MSFAVGTGDYDARVGAVGATLLSARFRGRDLIVPVASRRQASAMEGAVLAPWPNRLADGRFEFGGAVHQLAVDEPATGTAVHGLVHELEFALVGATASGVALSARIEARSGYPWTVRIDVEVSALDDGVRQTITATNVGAGVAPIGLGAHPYFLAGAATRAASAGDATSPASPVVDGWRLTLPADELLLVSDDRLLPLARARVGDHDAGRFDFRHEHEIGPTEFNHAFTALHRDTDGFATARLTGTNGHGVEVSWDAPWVQLYSADLPPPGTRRHALAIEPMTCPPDAFNSGTDLRVLAPGESTALTWRVRAF</sequence>
<proteinExistence type="predicted"/>
<organism evidence="1 2">
    <name type="scientific">Herbiconiux daphne</name>
    <dbReference type="NCBI Taxonomy" id="2970914"/>
    <lineage>
        <taxon>Bacteria</taxon>
        <taxon>Bacillati</taxon>
        <taxon>Actinomycetota</taxon>
        <taxon>Actinomycetes</taxon>
        <taxon>Micrococcales</taxon>
        <taxon>Microbacteriaceae</taxon>
        <taxon>Herbiconiux</taxon>
    </lineage>
</organism>
<dbReference type="Gene3D" id="2.70.98.10">
    <property type="match status" value="1"/>
</dbReference>
<dbReference type="Proteomes" id="UP001165586">
    <property type="component" value="Unassembled WGS sequence"/>
</dbReference>
<dbReference type="Pfam" id="PF01263">
    <property type="entry name" value="Aldose_epim"/>
    <property type="match status" value="1"/>
</dbReference>
<evidence type="ECO:0000313" key="1">
    <source>
        <dbReference type="EMBL" id="MCS5734449.1"/>
    </source>
</evidence>
<accession>A0ABT2H3G2</accession>
<evidence type="ECO:0000313" key="2">
    <source>
        <dbReference type="Proteomes" id="UP001165586"/>
    </source>
</evidence>
<dbReference type="InterPro" id="IPR014718">
    <property type="entry name" value="GH-type_carb-bd"/>
</dbReference>
<dbReference type="InterPro" id="IPR011013">
    <property type="entry name" value="Gal_mutarotase_sf_dom"/>
</dbReference>
<dbReference type="EMBL" id="JANLCJ010000004">
    <property type="protein sequence ID" value="MCS5734449.1"/>
    <property type="molecule type" value="Genomic_DNA"/>
</dbReference>
<comment type="caution">
    <text evidence="1">The sequence shown here is derived from an EMBL/GenBank/DDBJ whole genome shotgun (WGS) entry which is preliminary data.</text>
</comment>
<dbReference type="SUPFAM" id="SSF74650">
    <property type="entry name" value="Galactose mutarotase-like"/>
    <property type="match status" value="1"/>
</dbReference>
<dbReference type="InterPro" id="IPR008183">
    <property type="entry name" value="Aldose_1/G6P_1-epimerase"/>
</dbReference>
<protein>
    <submittedName>
        <fullName evidence="1">Galactose mutarotase</fullName>
    </submittedName>
</protein>
<keyword evidence="2" id="KW-1185">Reference proteome</keyword>
<gene>
    <name evidence="1" type="ORF">N1032_11940</name>
</gene>
<dbReference type="RefSeq" id="WP_259539315.1">
    <property type="nucleotide sequence ID" value="NZ_JANLCJ010000004.1"/>
</dbReference>
<name>A0ABT2H3G2_9MICO</name>